<evidence type="ECO:0000313" key="2">
    <source>
        <dbReference type="EMBL" id="MDZ5457406.1"/>
    </source>
</evidence>
<dbReference type="PANTHER" id="PTHR46922">
    <property type="entry name" value="DHHA1 DOMAIN PROTEIN"/>
    <property type="match status" value="1"/>
</dbReference>
<evidence type="ECO:0000313" key="3">
    <source>
        <dbReference type="Proteomes" id="UP001293718"/>
    </source>
</evidence>
<accession>A0ABU5IE81</accession>
<organism evidence="2 3">
    <name type="scientific">Azohydromonas lata</name>
    <dbReference type="NCBI Taxonomy" id="45677"/>
    <lineage>
        <taxon>Bacteria</taxon>
        <taxon>Pseudomonadati</taxon>
        <taxon>Pseudomonadota</taxon>
        <taxon>Betaproteobacteria</taxon>
        <taxon>Burkholderiales</taxon>
        <taxon>Sphaerotilaceae</taxon>
        <taxon>Azohydromonas</taxon>
    </lineage>
</organism>
<dbReference type="Gene3D" id="3.10.310.30">
    <property type="match status" value="1"/>
</dbReference>
<dbReference type="EMBL" id="JAXOJX010000018">
    <property type="protein sequence ID" value="MDZ5457406.1"/>
    <property type="molecule type" value="Genomic_DNA"/>
</dbReference>
<protein>
    <submittedName>
        <fullName evidence="2">DHHA1 domain-containing protein</fullName>
    </submittedName>
</protein>
<dbReference type="Pfam" id="PF02272">
    <property type="entry name" value="DHHA1"/>
    <property type="match status" value="1"/>
</dbReference>
<dbReference type="InterPro" id="IPR003156">
    <property type="entry name" value="DHHA1_dom"/>
</dbReference>
<keyword evidence="3" id="KW-1185">Reference proteome</keyword>
<feature type="domain" description="DHHA1" evidence="1">
    <location>
        <begin position="210"/>
        <end position="277"/>
    </location>
</feature>
<reference evidence="2 3" key="1">
    <citation type="submission" date="2023-11" db="EMBL/GenBank/DDBJ databases">
        <title>Draft genome of Azohydromonas lata strain H1 (DSM1123), a polyhydroxyalkanoate producer.</title>
        <authorList>
            <person name="Traversa D."/>
            <person name="D'Addabbo P."/>
            <person name="Pazzani C."/>
            <person name="Manzari C."/>
            <person name="Chiara M."/>
            <person name="Scrascia M."/>
        </authorList>
    </citation>
    <scope>NUCLEOTIDE SEQUENCE [LARGE SCALE GENOMIC DNA]</scope>
    <source>
        <strain evidence="2 3">H1</strain>
    </source>
</reference>
<comment type="caution">
    <text evidence="2">The sequence shown here is derived from an EMBL/GenBank/DDBJ whole genome shotgun (WGS) entry which is preliminary data.</text>
</comment>
<dbReference type="SUPFAM" id="SSF64182">
    <property type="entry name" value="DHH phosphoesterases"/>
    <property type="match status" value="1"/>
</dbReference>
<proteinExistence type="predicted"/>
<dbReference type="InterPro" id="IPR038763">
    <property type="entry name" value="DHH_sf"/>
</dbReference>
<name>A0ABU5IE81_9BURK</name>
<dbReference type="RefSeq" id="WP_066342327.1">
    <property type="nucleotide sequence ID" value="NZ_JAXOJX010000018.1"/>
</dbReference>
<evidence type="ECO:0000259" key="1">
    <source>
        <dbReference type="Pfam" id="PF02272"/>
    </source>
</evidence>
<dbReference type="Proteomes" id="UP001293718">
    <property type="component" value="Unassembled WGS sequence"/>
</dbReference>
<sequence>MSSPKTLVLYHGKCADGFGAALSAWLALGDSAEYRPCVYGEPTPEVAGRDVFILDYSFEPDVMRALGTQARSITLLDHHVSAQKRLHCIQLDCEHRLHFDLGRSGAVIAWEFFHPGKPVPYLLQAVQARDLWTWDVPDARPFLAALDLLPTEFPAWKAVLEQSEPERQRMVERGVAMEAKFDALCTAIAEQPAAIRIDGEAGLMVNAPSDFASAVGSLLAQKSGTFSLIWRVDQQGRLKCSLRSVKSFDVERLAARFGGGGHAQAAAFILPGERVMDVVRGELTSGAAVA</sequence>
<gene>
    <name evidence="2" type="ORF">SM757_12575</name>
</gene>
<dbReference type="PANTHER" id="PTHR46922:SF4">
    <property type="entry name" value="DHHA1 DOMAIN PROTEIN"/>
    <property type="match status" value="1"/>
</dbReference>